<evidence type="ECO:0000256" key="4">
    <source>
        <dbReference type="ARBA" id="ARBA00022989"/>
    </source>
</evidence>
<dbReference type="InterPro" id="IPR007237">
    <property type="entry name" value="CD20-like"/>
</dbReference>
<evidence type="ECO:0000256" key="3">
    <source>
        <dbReference type="ARBA" id="ARBA00022692"/>
    </source>
</evidence>
<keyword evidence="4 7" id="KW-1133">Transmembrane helix</keyword>
<keyword evidence="3 7" id="KW-0812">Transmembrane</keyword>
<proteinExistence type="inferred from homology"/>
<dbReference type="AlphaFoldDB" id="A0A6J2M5F0"/>
<feature type="region of interest" description="Disordered" evidence="6">
    <location>
        <begin position="253"/>
        <end position="310"/>
    </location>
</feature>
<evidence type="ECO:0000313" key="8">
    <source>
        <dbReference type="Proteomes" id="UP000504628"/>
    </source>
</evidence>
<feature type="transmembrane region" description="Helical" evidence="7">
    <location>
        <begin position="110"/>
        <end position="132"/>
    </location>
</feature>
<dbReference type="OrthoDB" id="9838243at2759"/>
<comment type="subcellular location">
    <subcellularLocation>
        <location evidence="1">Membrane</location>
        <topology evidence="1">Multi-pass membrane protein</topology>
    </subcellularLocation>
</comment>
<feature type="transmembrane region" description="Helical" evidence="7">
    <location>
        <begin position="44"/>
        <end position="65"/>
    </location>
</feature>
<keyword evidence="8" id="KW-1185">Reference proteome</keyword>
<dbReference type="GO" id="GO:0007166">
    <property type="term" value="P:cell surface receptor signaling pathway"/>
    <property type="evidence" value="ECO:0007669"/>
    <property type="project" value="TreeGrafter"/>
</dbReference>
<evidence type="ECO:0000256" key="5">
    <source>
        <dbReference type="ARBA" id="ARBA00023136"/>
    </source>
</evidence>
<dbReference type="RefSeq" id="XP_028373283.1">
    <property type="nucleotide sequence ID" value="XM_028517482.2"/>
</dbReference>
<dbReference type="PANTHER" id="PTHR23320:SF10">
    <property type="entry name" value="MEMBRANE-SPANNING 4-DOMAINS SUBFAMILY A MEMBER 14"/>
    <property type="match status" value="1"/>
</dbReference>
<name>A0A6J2M5F0_9CHIR</name>
<dbReference type="InterPro" id="IPR030417">
    <property type="entry name" value="MS4A"/>
</dbReference>
<feature type="compositionally biased region" description="Basic and acidic residues" evidence="6">
    <location>
        <begin position="555"/>
        <end position="566"/>
    </location>
</feature>
<reference evidence="9" key="1">
    <citation type="submission" date="2025-08" db="UniProtKB">
        <authorList>
            <consortium name="RefSeq"/>
        </authorList>
    </citation>
    <scope>IDENTIFICATION</scope>
    <source>
        <tissue evidence="9">Muscle</tissue>
    </source>
</reference>
<evidence type="ECO:0000256" key="7">
    <source>
        <dbReference type="SAM" id="Phobius"/>
    </source>
</evidence>
<organism evidence="8 9">
    <name type="scientific">Phyllostomus discolor</name>
    <name type="common">pale spear-nosed bat</name>
    <dbReference type="NCBI Taxonomy" id="89673"/>
    <lineage>
        <taxon>Eukaryota</taxon>
        <taxon>Metazoa</taxon>
        <taxon>Chordata</taxon>
        <taxon>Craniata</taxon>
        <taxon>Vertebrata</taxon>
        <taxon>Euteleostomi</taxon>
        <taxon>Mammalia</taxon>
        <taxon>Eutheria</taxon>
        <taxon>Laurasiatheria</taxon>
        <taxon>Chiroptera</taxon>
        <taxon>Yangochiroptera</taxon>
        <taxon>Phyllostomidae</taxon>
        <taxon>Phyllostominae</taxon>
        <taxon>Phyllostomus</taxon>
    </lineage>
</organism>
<protein>
    <submittedName>
        <fullName evidence="9">Membrane-spanning 4-domains subfamily A member 14</fullName>
    </submittedName>
</protein>
<dbReference type="InParanoid" id="A0A6J2M5F0"/>
<dbReference type="CTD" id="84689"/>
<dbReference type="PANTHER" id="PTHR23320">
    <property type="entry name" value="MEMBRANE-SPANNING 4-DOMAINS SUBFAMILY A MS4A -RELATED"/>
    <property type="match status" value="1"/>
</dbReference>
<evidence type="ECO:0000256" key="6">
    <source>
        <dbReference type="SAM" id="MobiDB-lite"/>
    </source>
</evidence>
<feature type="region of interest" description="Disordered" evidence="6">
    <location>
        <begin position="755"/>
        <end position="775"/>
    </location>
</feature>
<dbReference type="Proteomes" id="UP000504628">
    <property type="component" value="Chromosome 6"/>
</dbReference>
<dbReference type="KEGG" id="pdic:114500716"/>
<evidence type="ECO:0000256" key="2">
    <source>
        <dbReference type="ARBA" id="ARBA00009565"/>
    </source>
</evidence>
<dbReference type="GO" id="GO:0005886">
    <property type="term" value="C:plasma membrane"/>
    <property type="evidence" value="ECO:0007669"/>
    <property type="project" value="TreeGrafter"/>
</dbReference>
<evidence type="ECO:0000256" key="1">
    <source>
        <dbReference type="ARBA" id="ARBA00004141"/>
    </source>
</evidence>
<dbReference type="Pfam" id="PF04103">
    <property type="entry name" value="CD20"/>
    <property type="match status" value="1"/>
</dbReference>
<feature type="compositionally biased region" description="Low complexity" evidence="6">
    <location>
        <begin position="260"/>
        <end position="271"/>
    </location>
</feature>
<feature type="compositionally biased region" description="Basic and acidic residues" evidence="6">
    <location>
        <begin position="298"/>
        <end position="310"/>
    </location>
</feature>
<dbReference type="GeneID" id="114500716"/>
<dbReference type="FunCoup" id="A0A6J2M5F0">
    <property type="interactions" value="1"/>
</dbReference>
<evidence type="ECO:0000313" key="9">
    <source>
        <dbReference type="RefSeq" id="XP_028373283.1"/>
    </source>
</evidence>
<feature type="transmembrane region" description="Helical" evidence="7">
    <location>
        <begin position="77"/>
        <end position="98"/>
    </location>
</feature>
<feature type="compositionally biased region" description="Polar residues" evidence="6">
    <location>
        <begin position="755"/>
        <end position="768"/>
    </location>
</feature>
<accession>A0A6J2M5F0</accession>
<keyword evidence="5 7" id="KW-0472">Membrane</keyword>
<gene>
    <name evidence="9" type="primary">MS4A14</name>
</gene>
<comment type="similarity">
    <text evidence="2">Belongs to the MS4A family.</text>
</comment>
<feature type="compositionally biased region" description="Polar residues" evidence="6">
    <location>
        <begin position="542"/>
        <end position="554"/>
    </location>
</feature>
<feature type="region of interest" description="Disordered" evidence="6">
    <location>
        <begin position="524"/>
        <end position="578"/>
    </location>
</feature>
<feature type="compositionally biased region" description="Low complexity" evidence="6">
    <location>
        <begin position="568"/>
        <end position="578"/>
    </location>
</feature>
<sequence length="775" mass="88826">MGSSLEVKRSTHVITLQPNETVLTAFPYGPHSSLLDFLRGEPRVLGAVQMLLAWIIVSVGTIFAFNYFSYSQRFPLVFFTGYPFWGALIFIITGYITGFNKKEKCLGQGVMAWNVISSLVAVAGIALIIISFKHQHQYCDAPSIEGICAIGRILFTGILSVLLIISLVELSISVTIASFRSKCWTRSNEIVFLLPLDVTHESELSIPEENAVIQMDLQEESNRENSPTNIQPVFFGGYTFFKLRVSRNPLTFHHSEKRGSNNYYPSSSSGSDEQQKNVPSHFSYYEEETEQKPSPPQSEKRPSEDTTHTEQIKDEDLQFAVEHPSEKQSQLLQAEALPLQVFPSHPVENLKALPPDHLSAQTLPYEDPTPNVTQSHDLKSKDMPAQDMLSQDMLSHVEALPIKARQLETQTLHAVQALSAQELEQQFLGLHLQSIQHLDQQFAHMSYQDIQSEVNMLTQEWKYEKHQSRKSMKQHSFEEHSKGWQSSTKEFLDLPIQAPQSPRKKSIDQHIKGWLFPKRHSIDKQVQDKQFSDQEAEDQLPQGKQSLRQQSHSGQGKDEQAQEEKSPQQLDQNQQSQIQKYQEWQPLGQQSREWSMQEWRNKEYKEQECQFEMKRSLNWESQAWQTQDLLQKELLKKKVLYKETHTLHAIPQHQLDQQSQDVVLPDSQYQDKNQQDLQSTGIPKEDMQIVPMPTKDLKLVDMKSLCRKSSDLQSEDTKMDFHHASCQSSAHDVFSTFSSNVGSEQDIQVVQQNTSVSSTLTSCYTRDQQQSEDSD</sequence>
<feature type="transmembrane region" description="Helical" evidence="7">
    <location>
        <begin position="153"/>
        <end position="179"/>
    </location>
</feature>